<comment type="caution">
    <text evidence="2">The sequence shown here is derived from an EMBL/GenBank/DDBJ whole genome shotgun (WGS) entry which is preliminary data.</text>
</comment>
<evidence type="ECO:0008006" key="4">
    <source>
        <dbReference type="Google" id="ProtNLM"/>
    </source>
</evidence>
<keyword evidence="1" id="KW-0812">Transmembrane</keyword>
<evidence type="ECO:0000313" key="3">
    <source>
        <dbReference type="Proteomes" id="UP000787568"/>
    </source>
</evidence>
<feature type="transmembrane region" description="Helical" evidence="1">
    <location>
        <begin position="20"/>
        <end position="44"/>
    </location>
</feature>
<name>A0AAJ0ZNG0_9PSED</name>
<feature type="transmembrane region" description="Helical" evidence="1">
    <location>
        <begin position="79"/>
        <end position="99"/>
    </location>
</feature>
<gene>
    <name evidence="2" type="ORF">I8747_23795</name>
</gene>
<evidence type="ECO:0000256" key="1">
    <source>
        <dbReference type="SAM" id="Phobius"/>
    </source>
</evidence>
<sequence>MYESKTQPLLSRLLFLRRLFLHVLATLGLIGISLLLGIAGHLYFEPGVSGYDALFNAAMMLGGIGPAAMPATAGGKLFFASYGLYTNLVFVAAFGLILAPVAHRLLHRFHCEPDEPLKD</sequence>
<protein>
    <recommendedName>
        <fullName evidence="4">Two pore domain potassium channel family protein</fullName>
    </recommendedName>
</protein>
<evidence type="ECO:0000313" key="2">
    <source>
        <dbReference type="EMBL" id="MBU4635837.1"/>
    </source>
</evidence>
<keyword evidence="1" id="KW-1133">Transmembrane helix</keyword>
<organism evidence="2 3">
    <name type="scientific">Pseudomonas chlororaphis subsp. aurantiaca</name>
    <dbReference type="NCBI Taxonomy" id="86192"/>
    <lineage>
        <taxon>Bacteria</taxon>
        <taxon>Pseudomonadati</taxon>
        <taxon>Pseudomonadota</taxon>
        <taxon>Gammaproteobacteria</taxon>
        <taxon>Pseudomonadales</taxon>
        <taxon>Pseudomonadaceae</taxon>
        <taxon>Pseudomonas</taxon>
    </lineage>
</organism>
<dbReference type="Proteomes" id="UP000787568">
    <property type="component" value="Unassembled WGS sequence"/>
</dbReference>
<keyword evidence="1" id="KW-0472">Membrane</keyword>
<accession>A0AAJ0ZNG0</accession>
<dbReference type="EMBL" id="JAEEFW010000008">
    <property type="protein sequence ID" value="MBU4635837.1"/>
    <property type="molecule type" value="Genomic_DNA"/>
</dbReference>
<proteinExistence type="predicted"/>
<feature type="transmembrane region" description="Helical" evidence="1">
    <location>
        <begin position="53"/>
        <end position="73"/>
    </location>
</feature>
<reference evidence="2" key="1">
    <citation type="submission" date="2020-12" db="EMBL/GenBank/DDBJ databases">
        <title>Generalized mutagenesis with transposon Tn5. A laboratory procedure for the identification of genes responsible for a bacterial phenotype and its regulation, illustrated with phenazine production in Pseudomonas chlororaphis.</title>
        <authorList>
            <person name="Muzio F."/>
            <person name="Sobrero P."/>
            <person name="Agaras B."/>
            <person name="Valverde C."/>
        </authorList>
    </citation>
    <scope>NUCLEOTIDE SEQUENCE</scope>
    <source>
        <strain evidence="2">SMMP3</strain>
    </source>
</reference>
<dbReference type="AlphaFoldDB" id="A0AAJ0ZNG0"/>
<dbReference type="RefSeq" id="WP_081362660.1">
    <property type="nucleotide sequence ID" value="NZ_CP027715.1"/>
</dbReference>